<dbReference type="InterPro" id="IPR032820">
    <property type="entry name" value="ATPase_put"/>
</dbReference>
<name>A0A8S0XJT3_9GAMM</name>
<comment type="caution">
    <text evidence="2">The sequence shown here is derived from an EMBL/GenBank/DDBJ whole genome shotgun (WGS) entry which is preliminary data.</text>
</comment>
<keyword evidence="1" id="KW-0472">Membrane</keyword>
<accession>A0A8S0XJT3</accession>
<keyword evidence="1" id="KW-1133">Transmembrane helix</keyword>
<keyword evidence="3" id="KW-1185">Reference proteome</keyword>
<feature type="transmembrane region" description="Helical" evidence="1">
    <location>
        <begin position="65"/>
        <end position="87"/>
    </location>
</feature>
<dbReference type="RefSeq" id="WP_174626418.1">
    <property type="nucleotide sequence ID" value="NZ_CADCXN010000074.1"/>
</dbReference>
<feature type="transmembrane region" description="Helical" evidence="1">
    <location>
        <begin position="33"/>
        <end position="53"/>
    </location>
</feature>
<sequence length="89" mass="9960">MKDLQNLKIKIKSQITRIKKAEHDRPNLLSQTIYIGTLGLVMVLPIIAGAYLGSWLDGMMAGYSMHWTLSLLLTGVVIGILNVYFLIKD</sequence>
<dbReference type="Proteomes" id="UP000494216">
    <property type="component" value="Unassembled WGS sequence"/>
</dbReference>
<gene>
    <name evidence="2" type="ORF">METHB2_440006</name>
</gene>
<organism evidence="2 3">
    <name type="scientific">Candidatus Methylobacter favarea</name>
    <dbReference type="NCBI Taxonomy" id="2707345"/>
    <lineage>
        <taxon>Bacteria</taxon>
        <taxon>Pseudomonadati</taxon>
        <taxon>Pseudomonadota</taxon>
        <taxon>Gammaproteobacteria</taxon>
        <taxon>Methylococcales</taxon>
        <taxon>Methylococcaceae</taxon>
        <taxon>Methylobacter</taxon>
    </lineage>
</organism>
<protein>
    <submittedName>
        <fullName evidence="2">Putative F0F1-ATPase subunit</fullName>
    </submittedName>
</protein>
<keyword evidence="1" id="KW-0812">Transmembrane</keyword>
<dbReference type="EMBL" id="CADCXN010000074">
    <property type="protein sequence ID" value="CAA9891560.1"/>
    <property type="molecule type" value="Genomic_DNA"/>
</dbReference>
<evidence type="ECO:0000313" key="3">
    <source>
        <dbReference type="Proteomes" id="UP000494216"/>
    </source>
</evidence>
<reference evidence="2 3" key="1">
    <citation type="submission" date="2020-02" db="EMBL/GenBank/DDBJ databases">
        <authorList>
            <person name="Hogendoorn C."/>
        </authorList>
    </citation>
    <scope>NUCLEOTIDE SEQUENCE [LARGE SCALE GENOMIC DNA]</scope>
    <source>
        <strain evidence="2">METHB21</strain>
    </source>
</reference>
<dbReference type="Pfam" id="PF09527">
    <property type="entry name" value="ATPase_gene1"/>
    <property type="match status" value="1"/>
</dbReference>
<evidence type="ECO:0000313" key="2">
    <source>
        <dbReference type="EMBL" id="CAA9891560.1"/>
    </source>
</evidence>
<proteinExistence type="predicted"/>
<dbReference type="AlphaFoldDB" id="A0A8S0XJT3"/>
<evidence type="ECO:0000256" key="1">
    <source>
        <dbReference type="SAM" id="Phobius"/>
    </source>
</evidence>